<feature type="compositionally biased region" description="Basic and acidic residues" evidence="1">
    <location>
        <begin position="178"/>
        <end position="194"/>
    </location>
</feature>
<dbReference type="Proteomes" id="UP001153636">
    <property type="component" value="Chromosome 6"/>
</dbReference>
<reference evidence="2" key="1">
    <citation type="submission" date="2022-01" db="EMBL/GenBank/DDBJ databases">
        <authorList>
            <person name="King R."/>
        </authorList>
    </citation>
    <scope>NUCLEOTIDE SEQUENCE</scope>
</reference>
<protein>
    <submittedName>
        <fullName evidence="2">Uncharacterized protein</fullName>
    </submittedName>
</protein>
<sequence length="309" mass="35830">MGSIRFGIKVTGFSSDGNTRLLKTMRLNSVLPISNGYETSKTTKSASESKPRLERMDKSPEIRQLNEWKWYQIRCDDEECEICFVQDIVHILTKLKVRLLNLAVTLHMGNYIAGNNHLQALARDVSKDQHLLTATDLKGEDKMNFEAVEKMCLLKVIDHLKKKYLKFPPKRTKKIKTTKRDDTSSKTEEEDKVTAFDDSTDTEVFDSNKSDDDSDYSQSVIETQVGDALETKRSTKVEVTNKTDELSVDSFVFCSFIYNQGTKMEKQKKFIAQVIKKEKSNITVSCMRYNEKRSFHFQMFDLKVQYFYY</sequence>
<name>A0A9P0D721_9CUCU</name>
<feature type="region of interest" description="Disordered" evidence="1">
    <location>
        <begin position="38"/>
        <end position="58"/>
    </location>
</feature>
<dbReference type="EMBL" id="OV651818">
    <property type="protein sequence ID" value="CAH1111609.1"/>
    <property type="molecule type" value="Genomic_DNA"/>
</dbReference>
<gene>
    <name evidence="2" type="ORF">PSYICH_LOCUS12923</name>
</gene>
<dbReference type="AlphaFoldDB" id="A0A9P0D721"/>
<feature type="compositionally biased region" description="Basic and acidic residues" evidence="1">
    <location>
        <begin position="47"/>
        <end position="58"/>
    </location>
</feature>
<proteinExistence type="predicted"/>
<accession>A0A9P0D721</accession>
<dbReference type="OrthoDB" id="10064970at2759"/>
<organism evidence="2 3">
    <name type="scientific">Psylliodes chrysocephalus</name>
    <dbReference type="NCBI Taxonomy" id="3402493"/>
    <lineage>
        <taxon>Eukaryota</taxon>
        <taxon>Metazoa</taxon>
        <taxon>Ecdysozoa</taxon>
        <taxon>Arthropoda</taxon>
        <taxon>Hexapoda</taxon>
        <taxon>Insecta</taxon>
        <taxon>Pterygota</taxon>
        <taxon>Neoptera</taxon>
        <taxon>Endopterygota</taxon>
        <taxon>Coleoptera</taxon>
        <taxon>Polyphaga</taxon>
        <taxon>Cucujiformia</taxon>
        <taxon>Chrysomeloidea</taxon>
        <taxon>Chrysomelidae</taxon>
        <taxon>Galerucinae</taxon>
        <taxon>Alticini</taxon>
        <taxon>Psylliodes</taxon>
    </lineage>
</organism>
<evidence type="ECO:0000313" key="3">
    <source>
        <dbReference type="Proteomes" id="UP001153636"/>
    </source>
</evidence>
<keyword evidence="3" id="KW-1185">Reference proteome</keyword>
<feature type="region of interest" description="Disordered" evidence="1">
    <location>
        <begin position="175"/>
        <end position="194"/>
    </location>
</feature>
<evidence type="ECO:0000313" key="2">
    <source>
        <dbReference type="EMBL" id="CAH1111609.1"/>
    </source>
</evidence>
<evidence type="ECO:0000256" key="1">
    <source>
        <dbReference type="SAM" id="MobiDB-lite"/>
    </source>
</evidence>